<gene>
    <name evidence="1" type="ORF">WICPIJ_006017</name>
</gene>
<evidence type="ECO:0000313" key="1">
    <source>
        <dbReference type="EMBL" id="KAH3683013.1"/>
    </source>
</evidence>
<keyword evidence="2" id="KW-1185">Reference proteome</keyword>
<proteinExistence type="predicted"/>
<reference evidence="1" key="2">
    <citation type="submission" date="2021-01" db="EMBL/GenBank/DDBJ databases">
        <authorList>
            <person name="Schikora-Tamarit M.A."/>
        </authorList>
    </citation>
    <scope>NUCLEOTIDE SEQUENCE</scope>
    <source>
        <strain evidence="1">CBS2887</strain>
    </source>
</reference>
<name>A0A9P8TKK5_WICPI</name>
<sequence>MFGVFTTDDDIVDLQDHSCQLRSQQQLLLLTDQRIDNEQLLHVVAALTQTINTQVGATLFDLLGLDVGQSLNRIQPGVLSQGHWDLIKGVGKGTERVLVDTGLLFRGFRDSKRARDLSGTTTVDDSAISDQVSNDTQGVVEGSLGFVDDHLVGTSDETGDGTGVGAFLNDKHTVLGGTELHLINLTGRPQLVRGQVIESGNDTTVSGNSDQL</sequence>
<dbReference type="AlphaFoldDB" id="A0A9P8TKK5"/>
<dbReference type="Proteomes" id="UP000774326">
    <property type="component" value="Unassembled WGS sequence"/>
</dbReference>
<organism evidence="1 2">
    <name type="scientific">Wickerhamomyces pijperi</name>
    <name type="common">Yeast</name>
    <name type="synonym">Pichia pijperi</name>
    <dbReference type="NCBI Taxonomy" id="599730"/>
    <lineage>
        <taxon>Eukaryota</taxon>
        <taxon>Fungi</taxon>
        <taxon>Dikarya</taxon>
        <taxon>Ascomycota</taxon>
        <taxon>Saccharomycotina</taxon>
        <taxon>Saccharomycetes</taxon>
        <taxon>Phaffomycetales</taxon>
        <taxon>Wickerhamomycetaceae</taxon>
        <taxon>Wickerhamomyces</taxon>
    </lineage>
</organism>
<evidence type="ECO:0000313" key="2">
    <source>
        <dbReference type="Proteomes" id="UP000774326"/>
    </source>
</evidence>
<accession>A0A9P8TKK5</accession>
<comment type="caution">
    <text evidence="1">The sequence shown here is derived from an EMBL/GenBank/DDBJ whole genome shotgun (WGS) entry which is preliminary data.</text>
</comment>
<dbReference type="EMBL" id="JAEUBG010003284">
    <property type="protein sequence ID" value="KAH3683013.1"/>
    <property type="molecule type" value="Genomic_DNA"/>
</dbReference>
<protein>
    <submittedName>
        <fullName evidence="1">Uncharacterized protein</fullName>
    </submittedName>
</protein>
<reference evidence="1" key="1">
    <citation type="journal article" date="2021" name="Open Biol.">
        <title>Shared evolutionary footprints suggest mitochondrial oxidative damage underlies multiple complex I losses in fungi.</title>
        <authorList>
            <person name="Schikora-Tamarit M.A."/>
            <person name="Marcet-Houben M."/>
            <person name="Nosek J."/>
            <person name="Gabaldon T."/>
        </authorList>
    </citation>
    <scope>NUCLEOTIDE SEQUENCE</scope>
    <source>
        <strain evidence="1">CBS2887</strain>
    </source>
</reference>